<evidence type="ECO:0000256" key="4">
    <source>
        <dbReference type="ARBA" id="ARBA00009567"/>
    </source>
</evidence>
<evidence type="ECO:0000256" key="7">
    <source>
        <dbReference type="ARBA" id="ARBA00022694"/>
    </source>
</evidence>
<proteinExistence type="inferred from homology"/>
<dbReference type="GO" id="GO:0000049">
    <property type="term" value="F:tRNA binding"/>
    <property type="evidence" value="ECO:0007669"/>
    <property type="project" value="TreeGrafter"/>
</dbReference>
<dbReference type="KEGG" id="clec:106662211"/>
<comment type="pathway">
    <text evidence="3">tRNA modification; 5-methoxycarbonylmethyl-2-thiouridine-tRNA biosynthesis.</text>
</comment>
<evidence type="ECO:0000313" key="11">
    <source>
        <dbReference type="Proteomes" id="UP000494040"/>
    </source>
</evidence>
<keyword evidence="6" id="KW-0963">Cytoplasm</keyword>
<comment type="subcellular location">
    <subcellularLocation>
        <location evidence="2">Cytoplasm</location>
    </subcellularLocation>
    <subcellularLocation>
        <location evidence="1">Nucleus</location>
    </subcellularLocation>
</comment>
<dbReference type="RefSeq" id="XP_014241582.1">
    <property type="nucleotide sequence ID" value="XM_014386096.2"/>
</dbReference>
<keyword evidence="7" id="KW-0819">tRNA processing</keyword>
<keyword evidence="11" id="KW-1185">Reference proteome</keyword>
<evidence type="ECO:0000256" key="8">
    <source>
        <dbReference type="ARBA" id="ARBA00023242"/>
    </source>
</evidence>
<evidence type="ECO:0000313" key="10">
    <source>
        <dbReference type="EnsemblMetazoa" id="XP_014241582.1"/>
    </source>
</evidence>
<evidence type="ECO:0000256" key="1">
    <source>
        <dbReference type="ARBA" id="ARBA00004123"/>
    </source>
</evidence>
<evidence type="ECO:0000256" key="2">
    <source>
        <dbReference type="ARBA" id="ARBA00004496"/>
    </source>
</evidence>
<keyword evidence="8" id="KW-0539">Nucleus</keyword>
<dbReference type="CTD" id="23587"/>
<dbReference type="EnsemblMetazoa" id="XM_014386096.2">
    <property type="protein sequence ID" value="XP_014241582.1"/>
    <property type="gene ID" value="LOC106662211"/>
</dbReference>
<feature type="region of interest" description="Disordered" evidence="9">
    <location>
        <begin position="256"/>
        <end position="280"/>
    </location>
</feature>
<dbReference type="AlphaFoldDB" id="A0A8I6TDK4"/>
<reference evidence="10" key="1">
    <citation type="submission" date="2022-01" db="UniProtKB">
        <authorList>
            <consortium name="EnsemblMetazoa"/>
        </authorList>
    </citation>
    <scope>IDENTIFICATION</scope>
</reference>
<feature type="compositionally biased region" description="Acidic residues" evidence="9">
    <location>
        <begin position="264"/>
        <end position="280"/>
    </location>
</feature>
<dbReference type="CDD" id="cd19496">
    <property type="entry name" value="Elp5"/>
    <property type="match status" value="1"/>
</dbReference>
<dbReference type="Proteomes" id="UP000494040">
    <property type="component" value="Unassembled WGS sequence"/>
</dbReference>
<dbReference type="OMA" id="DEEIFCI"/>
<evidence type="ECO:0000256" key="3">
    <source>
        <dbReference type="ARBA" id="ARBA00005043"/>
    </source>
</evidence>
<protein>
    <recommendedName>
        <fullName evidence="5">Elongator complex protein 5</fullName>
    </recommendedName>
</protein>
<dbReference type="GO" id="GO:0002098">
    <property type="term" value="P:tRNA wobble uridine modification"/>
    <property type="evidence" value="ECO:0007669"/>
    <property type="project" value="InterPro"/>
</dbReference>
<dbReference type="InterPro" id="IPR019519">
    <property type="entry name" value="Elp5"/>
</dbReference>
<dbReference type="InterPro" id="IPR027417">
    <property type="entry name" value="P-loop_NTPase"/>
</dbReference>
<dbReference type="OrthoDB" id="166907at2759"/>
<dbReference type="PANTHER" id="PTHR15641">
    <property type="entry name" value="ELONGATOR COMPLEX PROTEIN 5"/>
    <property type="match status" value="1"/>
</dbReference>
<evidence type="ECO:0000256" key="9">
    <source>
        <dbReference type="SAM" id="MobiDB-lite"/>
    </source>
</evidence>
<dbReference type="Gene3D" id="3.40.50.300">
    <property type="entry name" value="P-loop containing nucleotide triphosphate hydrolases"/>
    <property type="match status" value="1"/>
</dbReference>
<dbReference type="GO" id="GO:0005634">
    <property type="term" value="C:nucleus"/>
    <property type="evidence" value="ECO:0007669"/>
    <property type="project" value="UniProtKB-SubCell"/>
</dbReference>
<comment type="similarity">
    <text evidence="4">Belongs to the ELP5 family.</text>
</comment>
<organism evidence="10 11">
    <name type="scientific">Cimex lectularius</name>
    <name type="common">Bed bug</name>
    <name type="synonym">Acanthia lectularia</name>
    <dbReference type="NCBI Taxonomy" id="79782"/>
    <lineage>
        <taxon>Eukaryota</taxon>
        <taxon>Metazoa</taxon>
        <taxon>Ecdysozoa</taxon>
        <taxon>Arthropoda</taxon>
        <taxon>Hexapoda</taxon>
        <taxon>Insecta</taxon>
        <taxon>Pterygota</taxon>
        <taxon>Neoptera</taxon>
        <taxon>Paraneoptera</taxon>
        <taxon>Hemiptera</taxon>
        <taxon>Heteroptera</taxon>
        <taxon>Panheteroptera</taxon>
        <taxon>Cimicomorpha</taxon>
        <taxon>Cimicidae</taxon>
        <taxon>Cimex</taxon>
    </lineage>
</organism>
<dbReference type="PANTHER" id="PTHR15641:SF1">
    <property type="entry name" value="ELONGATOR COMPLEX PROTEIN 5"/>
    <property type="match status" value="1"/>
</dbReference>
<dbReference type="UniPathway" id="UPA00988"/>
<dbReference type="Pfam" id="PF10483">
    <property type="entry name" value="Elong_Iki1"/>
    <property type="match status" value="2"/>
</dbReference>
<evidence type="ECO:0000256" key="5">
    <source>
        <dbReference type="ARBA" id="ARBA00020264"/>
    </source>
</evidence>
<sequence>MLLQQLINGRQHSDFILIEDNYDLQGQEFIKQFVNENVNRRNRVLFFAYENSYYSYLKDVEGCKLFSFYHCLQDPWNWLNKSGDNGITLDPKMLESKLENGFTNLIVVDSLLYTLLNWSFSDLCKKLRSIIDMNNENRRVQVISTYHKDHYSEESSEIKQLRTLARSIIKLKHTPKGTRADVTHKKYSGKISYESYCCSYKSNGTLEYSKVKQEEKESSGLDPTKLTTFKLSLEDNEKETRSQVVLPYLKTTQAPKGAIFYEPDNNDDWDDEDPDDDLEI</sequence>
<dbReference type="GO" id="GO:0005829">
    <property type="term" value="C:cytosol"/>
    <property type="evidence" value="ECO:0007669"/>
    <property type="project" value="TreeGrafter"/>
</dbReference>
<dbReference type="GO" id="GO:0033588">
    <property type="term" value="C:elongator holoenzyme complex"/>
    <property type="evidence" value="ECO:0007669"/>
    <property type="project" value="InterPro"/>
</dbReference>
<dbReference type="GeneID" id="106662211"/>
<accession>A0A8I6TDK4</accession>
<name>A0A8I6TDK4_CIMLE</name>
<evidence type="ECO:0000256" key="6">
    <source>
        <dbReference type="ARBA" id="ARBA00022490"/>
    </source>
</evidence>